<comment type="caution">
    <text evidence="6">The sequence shown here is derived from an EMBL/GenBank/DDBJ whole genome shotgun (WGS) entry which is preliminary data.</text>
</comment>
<dbReference type="Proteomes" id="UP000315522">
    <property type="component" value="Unassembled WGS sequence"/>
</dbReference>
<dbReference type="EMBL" id="QGML01002479">
    <property type="protein sequence ID" value="TVY87403.1"/>
    <property type="molecule type" value="Genomic_DNA"/>
</dbReference>
<dbReference type="PANTHER" id="PTHR11210">
    <property type="entry name" value="RING BOX"/>
    <property type="match status" value="1"/>
</dbReference>
<keyword evidence="4" id="KW-0862">Zinc</keyword>
<name>A0A559M355_9HELO</name>
<dbReference type="AlphaFoldDB" id="A0A559M355"/>
<evidence type="ECO:0000256" key="4">
    <source>
        <dbReference type="ARBA" id="ARBA00022833"/>
    </source>
</evidence>
<evidence type="ECO:0000256" key="1">
    <source>
        <dbReference type="ARBA" id="ARBA00022723"/>
    </source>
</evidence>
<evidence type="ECO:0000256" key="2">
    <source>
        <dbReference type="ARBA" id="ARBA00022771"/>
    </source>
</evidence>
<proteinExistence type="predicted"/>
<evidence type="ECO:0000313" key="6">
    <source>
        <dbReference type="EMBL" id="TVY87403.1"/>
    </source>
</evidence>
<keyword evidence="3" id="KW-0833">Ubl conjugation pathway</keyword>
<evidence type="ECO:0000313" key="7">
    <source>
        <dbReference type="Proteomes" id="UP000315522"/>
    </source>
</evidence>
<reference evidence="6 7" key="1">
    <citation type="submission" date="2018-05" db="EMBL/GenBank/DDBJ databases">
        <title>Genome sequencing and assembly of the regulated plant pathogen Lachnellula willkommii and related sister species for the development of diagnostic species identification markers.</title>
        <authorList>
            <person name="Giroux E."/>
            <person name="Bilodeau G."/>
        </authorList>
    </citation>
    <scope>NUCLEOTIDE SEQUENCE [LARGE SCALE GENOMIC DNA]</scope>
    <source>
        <strain evidence="6 7">CBS 172.35</strain>
    </source>
</reference>
<feature type="region of interest" description="Disordered" evidence="5">
    <location>
        <begin position="40"/>
        <end position="66"/>
    </location>
</feature>
<sequence>TGLHLNQDPFWCLELPLHLRLHPPSLYTPNKISPGDVDMTDAPSGSTAPVRKTVGKSKAGASEGGVDGKKRFEVKKWNAVALWAWDIVVDNCAICRNHIMDLCMYNGRFHGSKFTNAIQASNVKPTKLLQPVRSVLSHGVFATTPSISTASHVG</sequence>
<organism evidence="6 7">
    <name type="scientific">Lachnellula willkommii</name>
    <dbReference type="NCBI Taxonomy" id="215461"/>
    <lineage>
        <taxon>Eukaryota</taxon>
        <taxon>Fungi</taxon>
        <taxon>Dikarya</taxon>
        <taxon>Ascomycota</taxon>
        <taxon>Pezizomycotina</taxon>
        <taxon>Leotiomycetes</taxon>
        <taxon>Helotiales</taxon>
        <taxon>Lachnaceae</taxon>
        <taxon>Lachnellula</taxon>
    </lineage>
</organism>
<dbReference type="GO" id="GO:0008270">
    <property type="term" value="F:zinc ion binding"/>
    <property type="evidence" value="ECO:0007669"/>
    <property type="project" value="UniProtKB-KW"/>
</dbReference>
<dbReference type="Gene3D" id="3.30.40.10">
    <property type="entry name" value="Zinc/RING finger domain, C3HC4 (zinc finger)"/>
    <property type="match status" value="1"/>
</dbReference>
<keyword evidence="2" id="KW-0863">Zinc-finger</keyword>
<dbReference type="SUPFAM" id="SSF57850">
    <property type="entry name" value="RING/U-box"/>
    <property type="match status" value="1"/>
</dbReference>
<gene>
    <name evidence="6" type="primary">Rbx1</name>
    <name evidence="6" type="ORF">LAWI1_G005700</name>
</gene>
<dbReference type="InterPro" id="IPR013083">
    <property type="entry name" value="Znf_RING/FYVE/PHD"/>
</dbReference>
<evidence type="ECO:0000256" key="5">
    <source>
        <dbReference type="SAM" id="MobiDB-lite"/>
    </source>
</evidence>
<keyword evidence="1" id="KW-0479">Metal-binding</keyword>
<feature type="non-terminal residue" evidence="6">
    <location>
        <position position="1"/>
    </location>
</feature>
<keyword evidence="7" id="KW-1185">Reference proteome</keyword>
<evidence type="ECO:0000256" key="3">
    <source>
        <dbReference type="ARBA" id="ARBA00022786"/>
    </source>
</evidence>
<dbReference type="InterPro" id="IPR051031">
    <property type="entry name" value="RING-box_E3_Ubiquitin_Ligase"/>
</dbReference>
<accession>A0A559M355</accession>
<protein>
    <submittedName>
        <fullName evidence="6">E3 ubiquitin-protein ligase</fullName>
    </submittedName>
</protein>